<organism evidence="2 3">
    <name type="scientific">Saliphagus infecundisoli</name>
    <dbReference type="NCBI Taxonomy" id="1849069"/>
    <lineage>
        <taxon>Archaea</taxon>
        <taxon>Methanobacteriati</taxon>
        <taxon>Methanobacteriota</taxon>
        <taxon>Stenosarchaea group</taxon>
        <taxon>Halobacteria</taxon>
        <taxon>Halobacteriales</taxon>
        <taxon>Natrialbaceae</taxon>
        <taxon>Saliphagus</taxon>
    </lineage>
</organism>
<name>A0ABD5QB46_9EURY</name>
<reference evidence="2 3" key="1">
    <citation type="journal article" date="2019" name="Int. J. Syst. Evol. Microbiol.">
        <title>The Global Catalogue of Microorganisms (GCM) 10K type strain sequencing project: providing services to taxonomists for standard genome sequencing and annotation.</title>
        <authorList>
            <consortium name="The Broad Institute Genomics Platform"/>
            <consortium name="The Broad Institute Genome Sequencing Center for Infectious Disease"/>
            <person name="Wu L."/>
            <person name="Ma J."/>
        </authorList>
    </citation>
    <scope>NUCLEOTIDE SEQUENCE [LARGE SCALE GENOMIC DNA]</scope>
    <source>
        <strain evidence="2 3">CGMCC 1.15824</strain>
    </source>
</reference>
<dbReference type="Proteomes" id="UP001595925">
    <property type="component" value="Unassembled WGS sequence"/>
</dbReference>
<dbReference type="EMBL" id="JBHSJG010000009">
    <property type="protein sequence ID" value="MFC4986804.1"/>
    <property type="molecule type" value="Genomic_DNA"/>
</dbReference>
<dbReference type="InterPro" id="IPR055989">
    <property type="entry name" value="DUF7567"/>
</dbReference>
<dbReference type="RefSeq" id="WP_224829551.1">
    <property type="nucleotide sequence ID" value="NZ_JAIVEF010000021.1"/>
</dbReference>
<sequence length="136" mass="15710">MGIVETEDRYSGVFDVVKCPVCGSDKWTHLVYQGVFCRNCNTKCTLREPAGDQGFITEFDGTYTWSVDDGEKIPETEEYAPVASGKWLGTENIGYHRHWFSARADHVHDDCEWEPAWNREPKNENEDEHSYPTTER</sequence>
<feature type="region of interest" description="Disordered" evidence="1">
    <location>
        <begin position="117"/>
        <end position="136"/>
    </location>
</feature>
<protein>
    <submittedName>
        <fullName evidence="2">Uncharacterized protein</fullName>
    </submittedName>
</protein>
<comment type="caution">
    <text evidence="2">The sequence shown here is derived from an EMBL/GenBank/DDBJ whole genome shotgun (WGS) entry which is preliminary data.</text>
</comment>
<keyword evidence="3" id="KW-1185">Reference proteome</keyword>
<accession>A0ABD5QB46</accession>
<evidence type="ECO:0000313" key="3">
    <source>
        <dbReference type="Proteomes" id="UP001595925"/>
    </source>
</evidence>
<evidence type="ECO:0000313" key="2">
    <source>
        <dbReference type="EMBL" id="MFC4986804.1"/>
    </source>
</evidence>
<gene>
    <name evidence="2" type="ORF">ACFPFO_03255</name>
</gene>
<proteinExistence type="predicted"/>
<dbReference type="AlphaFoldDB" id="A0ABD5QB46"/>
<evidence type="ECO:0000256" key="1">
    <source>
        <dbReference type="SAM" id="MobiDB-lite"/>
    </source>
</evidence>
<dbReference type="Pfam" id="PF24451">
    <property type="entry name" value="DUF7567"/>
    <property type="match status" value="1"/>
</dbReference>